<evidence type="ECO:0000313" key="8">
    <source>
        <dbReference type="Proteomes" id="UP001500507"/>
    </source>
</evidence>
<proteinExistence type="predicted"/>
<evidence type="ECO:0000256" key="3">
    <source>
        <dbReference type="ARBA" id="ARBA00023237"/>
    </source>
</evidence>
<evidence type="ECO:0000259" key="6">
    <source>
        <dbReference type="Pfam" id="PF14905"/>
    </source>
</evidence>
<evidence type="ECO:0000256" key="4">
    <source>
        <dbReference type="SAM" id="SignalP"/>
    </source>
</evidence>
<comment type="caution">
    <text evidence="7">The sequence shown here is derived from an EMBL/GenBank/DDBJ whole genome shotgun (WGS) entry which is preliminary data.</text>
</comment>
<evidence type="ECO:0000259" key="5">
    <source>
        <dbReference type="Pfam" id="PF07715"/>
    </source>
</evidence>
<accession>A0ABN1MCZ7</accession>
<evidence type="ECO:0000256" key="1">
    <source>
        <dbReference type="ARBA" id="ARBA00004442"/>
    </source>
</evidence>
<keyword evidence="3" id="KW-0998">Cell outer membrane</keyword>
<dbReference type="Gene3D" id="2.170.130.10">
    <property type="entry name" value="TonB-dependent receptor, plug domain"/>
    <property type="match status" value="1"/>
</dbReference>
<organism evidence="7 8">
    <name type="scientific">Gangjinia marincola</name>
    <dbReference type="NCBI Taxonomy" id="578463"/>
    <lineage>
        <taxon>Bacteria</taxon>
        <taxon>Pseudomonadati</taxon>
        <taxon>Bacteroidota</taxon>
        <taxon>Flavobacteriia</taxon>
        <taxon>Flavobacteriales</taxon>
        <taxon>Flavobacteriaceae</taxon>
        <taxon>Gangjinia</taxon>
    </lineage>
</organism>
<evidence type="ECO:0000313" key="7">
    <source>
        <dbReference type="EMBL" id="GAA0870934.1"/>
    </source>
</evidence>
<dbReference type="SUPFAM" id="SSF49464">
    <property type="entry name" value="Carboxypeptidase regulatory domain-like"/>
    <property type="match status" value="1"/>
</dbReference>
<gene>
    <name evidence="7" type="ORF">GCM10009117_00790</name>
</gene>
<dbReference type="InterPro" id="IPR037066">
    <property type="entry name" value="Plug_dom_sf"/>
</dbReference>
<keyword evidence="8" id="KW-1185">Reference proteome</keyword>
<sequence>MRRILPILFLSLWIFCVQAQRPSSPSTFEITGKVVDKSSGIPLEYATVALANIKTPDQLEGGITDANGNFMVEVPQGVYNISVEYISFETFRISAKEIDQPTDLGTIKLGIAAGELDEVVVIAEKTTVDIRLDKKIYNVGKDLTVSGGTVSDVLDNVPSVSVDVEGNVELRGNGDVRILINGKPSALTGLNSTDALRQLPAESIERVEVITSPSARYDAEGSGGIINIILRRSKLQGLNGSIAVNGGYPWQAGINGNLNYRVGNVNLFTNSGYNYRESPGNSLTETRFNDGSFLREDREFDRSRQGYNSNFGIEWYVNETASITQTLFLRESDRENDGSNLITQIDENDVVNNTFRFTPELEDDRTIQYTANFNKQFEETGHSLTADFQYEESEEVEAALITQNGSDAEFNRTTEDQRRILLQTDYVRPVGEDGQFEFGYRGDFNTLISDYDVVFIDPTEEEIGFPNPSNVLDFTETINAIYSQYGNKFGKFSFLTGLRYENTKQVINQLETNERSINDFDGLFPTLNLNYEFTEKQSVQLGYNRRLRRPRSWFLNPFPSRSSATNLFQGNPALLPSFSNQVDLGYLNRMSKITLNSSIYFQRSTDVINFITIPTGEFVPIVVDDGNPNAEPQLVEVVQRSPVNLARNDRYGFEFTVTYRPTKKWNMNGNFNLFNNITRGDFNNQNFDAENLSWFIRLNNKYTLPGKVDWQTRVFYRGPTEDAQNRNEGIFTLSLAFSKDFFDEKASLALNVSDLFNSRIRRTETNIPGRLQRESEFQWRERSANLTFTYRFNQKKKRGRSGGDDDGDDGDFEG</sequence>
<dbReference type="Proteomes" id="UP001500507">
    <property type="component" value="Unassembled WGS sequence"/>
</dbReference>
<feature type="domain" description="TonB-dependent receptor plug" evidence="5">
    <location>
        <begin position="148"/>
        <end position="225"/>
    </location>
</feature>
<dbReference type="InterPro" id="IPR041700">
    <property type="entry name" value="OMP_b-brl_3"/>
</dbReference>
<dbReference type="SUPFAM" id="SSF56935">
    <property type="entry name" value="Porins"/>
    <property type="match status" value="1"/>
</dbReference>
<dbReference type="Pfam" id="PF14905">
    <property type="entry name" value="OMP_b-brl_3"/>
    <property type="match status" value="1"/>
</dbReference>
<dbReference type="PANTHER" id="PTHR40980:SF4">
    <property type="entry name" value="TONB-DEPENDENT RECEPTOR-LIKE BETA-BARREL DOMAIN-CONTAINING PROTEIN"/>
    <property type="match status" value="1"/>
</dbReference>
<dbReference type="Gene3D" id="2.60.40.1120">
    <property type="entry name" value="Carboxypeptidase-like, regulatory domain"/>
    <property type="match status" value="1"/>
</dbReference>
<dbReference type="Pfam" id="PF13620">
    <property type="entry name" value="CarboxypepD_reg"/>
    <property type="match status" value="1"/>
</dbReference>
<keyword evidence="2" id="KW-0472">Membrane</keyword>
<dbReference type="InterPro" id="IPR036942">
    <property type="entry name" value="Beta-barrel_TonB_sf"/>
</dbReference>
<feature type="domain" description="Outer membrane protein beta-barrel" evidence="6">
    <location>
        <begin position="375"/>
        <end position="790"/>
    </location>
</feature>
<keyword evidence="4" id="KW-0732">Signal</keyword>
<name>A0ABN1MCZ7_9FLAO</name>
<dbReference type="RefSeq" id="WP_343762377.1">
    <property type="nucleotide sequence ID" value="NZ_BAAAFG010000001.1"/>
</dbReference>
<dbReference type="PANTHER" id="PTHR40980">
    <property type="entry name" value="PLUG DOMAIN-CONTAINING PROTEIN"/>
    <property type="match status" value="1"/>
</dbReference>
<dbReference type="EMBL" id="BAAAFG010000001">
    <property type="protein sequence ID" value="GAA0870934.1"/>
    <property type="molecule type" value="Genomic_DNA"/>
</dbReference>
<evidence type="ECO:0000256" key="2">
    <source>
        <dbReference type="ARBA" id="ARBA00023136"/>
    </source>
</evidence>
<protein>
    <submittedName>
        <fullName evidence="7">Outer membrane beta-barrel family protein</fullName>
    </submittedName>
</protein>
<reference evidence="7 8" key="1">
    <citation type="journal article" date="2019" name="Int. J. Syst. Evol. Microbiol.">
        <title>The Global Catalogue of Microorganisms (GCM) 10K type strain sequencing project: providing services to taxonomists for standard genome sequencing and annotation.</title>
        <authorList>
            <consortium name="The Broad Institute Genomics Platform"/>
            <consortium name="The Broad Institute Genome Sequencing Center for Infectious Disease"/>
            <person name="Wu L."/>
            <person name="Ma J."/>
        </authorList>
    </citation>
    <scope>NUCLEOTIDE SEQUENCE [LARGE SCALE GENOMIC DNA]</scope>
    <source>
        <strain evidence="7 8">JCM 16082</strain>
    </source>
</reference>
<dbReference type="InterPro" id="IPR008969">
    <property type="entry name" value="CarboxyPept-like_regulatory"/>
</dbReference>
<dbReference type="InterPro" id="IPR012910">
    <property type="entry name" value="Plug_dom"/>
</dbReference>
<dbReference type="Pfam" id="PF07715">
    <property type="entry name" value="Plug"/>
    <property type="match status" value="1"/>
</dbReference>
<dbReference type="Gene3D" id="2.40.170.20">
    <property type="entry name" value="TonB-dependent receptor, beta-barrel domain"/>
    <property type="match status" value="1"/>
</dbReference>
<feature type="chain" id="PRO_5046530988" evidence="4">
    <location>
        <begin position="20"/>
        <end position="814"/>
    </location>
</feature>
<comment type="subcellular location">
    <subcellularLocation>
        <location evidence="1">Cell outer membrane</location>
    </subcellularLocation>
</comment>
<feature type="signal peptide" evidence="4">
    <location>
        <begin position="1"/>
        <end position="19"/>
    </location>
</feature>